<proteinExistence type="predicted"/>
<evidence type="ECO:0000313" key="2">
    <source>
        <dbReference type="EMBL" id="GAA5065415.1"/>
    </source>
</evidence>
<protein>
    <recommendedName>
        <fullName evidence="4">PE domain-containing protein</fullName>
    </recommendedName>
</protein>
<keyword evidence="3" id="KW-1185">Reference proteome</keyword>
<dbReference type="EMBL" id="BAABJM010000006">
    <property type="protein sequence ID" value="GAA5065415.1"/>
    <property type="molecule type" value="Genomic_DNA"/>
</dbReference>
<sequence>MFQELVDTLGSPNYAVDPPAPPPAAPKPELPVGLSGFTTAAYSNSSDAMHTHSTLWRDTQSSAVDIAQHAATVGSQALEQIQNLVHQLQEFLDAAALNVPMQATYRSGPADDDLLASYAEYRVAATTDEYLAEAIEVFGRAQEDLGLDAESPLFPVIPLLPRDQIPKGPVPMPQRQRWPEAWALEV</sequence>
<evidence type="ECO:0008006" key="4">
    <source>
        <dbReference type="Google" id="ProtNLM"/>
    </source>
</evidence>
<accession>A0ABP9KWC5</accession>
<organism evidence="2 3">
    <name type="scientific">Nocardia callitridis</name>
    <dbReference type="NCBI Taxonomy" id="648753"/>
    <lineage>
        <taxon>Bacteria</taxon>
        <taxon>Bacillati</taxon>
        <taxon>Actinomycetota</taxon>
        <taxon>Actinomycetes</taxon>
        <taxon>Mycobacteriales</taxon>
        <taxon>Nocardiaceae</taxon>
        <taxon>Nocardia</taxon>
    </lineage>
</organism>
<evidence type="ECO:0000313" key="3">
    <source>
        <dbReference type="Proteomes" id="UP001500603"/>
    </source>
</evidence>
<feature type="region of interest" description="Disordered" evidence="1">
    <location>
        <begin position="7"/>
        <end position="28"/>
    </location>
</feature>
<reference evidence="3" key="1">
    <citation type="journal article" date="2019" name="Int. J. Syst. Evol. Microbiol.">
        <title>The Global Catalogue of Microorganisms (GCM) 10K type strain sequencing project: providing services to taxonomists for standard genome sequencing and annotation.</title>
        <authorList>
            <consortium name="The Broad Institute Genomics Platform"/>
            <consortium name="The Broad Institute Genome Sequencing Center for Infectious Disease"/>
            <person name="Wu L."/>
            <person name="Ma J."/>
        </authorList>
    </citation>
    <scope>NUCLEOTIDE SEQUENCE [LARGE SCALE GENOMIC DNA]</scope>
    <source>
        <strain evidence="3">JCM 18298</strain>
    </source>
</reference>
<dbReference type="Proteomes" id="UP001500603">
    <property type="component" value="Unassembled WGS sequence"/>
</dbReference>
<feature type="compositionally biased region" description="Pro residues" evidence="1">
    <location>
        <begin position="18"/>
        <end position="28"/>
    </location>
</feature>
<name>A0ABP9KWC5_9NOCA</name>
<gene>
    <name evidence="2" type="ORF">GCM10023318_52510</name>
</gene>
<comment type="caution">
    <text evidence="2">The sequence shown here is derived from an EMBL/GenBank/DDBJ whole genome shotgun (WGS) entry which is preliminary data.</text>
</comment>
<evidence type="ECO:0000256" key="1">
    <source>
        <dbReference type="SAM" id="MobiDB-lite"/>
    </source>
</evidence>